<protein>
    <submittedName>
        <fullName evidence="2">ATP-binding protein</fullName>
    </submittedName>
</protein>
<keyword evidence="2" id="KW-0067">ATP-binding</keyword>
<feature type="domain" description="IstB-like ATP-binding" evidence="1">
    <location>
        <begin position="110"/>
        <end position="234"/>
    </location>
</feature>
<dbReference type="Pfam" id="PF01695">
    <property type="entry name" value="IstB_IS21"/>
    <property type="match status" value="1"/>
</dbReference>
<gene>
    <name evidence="2" type="ORF">P8V03_09945</name>
</gene>
<name>A0ABU4JTK3_9CLOT</name>
<evidence type="ECO:0000259" key="1">
    <source>
        <dbReference type="Pfam" id="PF01695"/>
    </source>
</evidence>
<dbReference type="PANTHER" id="PTHR30050">
    <property type="entry name" value="CHROMOSOMAL REPLICATION INITIATOR PROTEIN DNAA"/>
    <property type="match status" value="1"/>
</dbReference>
<dbReference type="GO" id="GO:0005524">
    <property type="term" value="F:ATP binding"/>
    <property type="evidence" value="ECO:0007669"/>
    <property type="project" value="UniProtKB-KW"/>
</dbReference>
<dbReference type="PANTHER" id="PTHR30050:SF10">
    <property type="entry name" value="PHAGE-LIKE ELEMENT PBSX PROTEIN XKDC"/>
    <property type="match status" value="1"/>
</dbReference>
<reference evidence="2 3" key="1">
    <citation type="submission" date="2023-04" db="EMBL/GenBank/DDBJ databases">
        <title>Clostridium tannerae sp. nov., isolated from the fecal material of an alpaca.</title>
        <authorList>
            <person name="Miller S."/>
            <person name="Hendry M."/>
            <person name="King J."/>
            <person name="Sankaranarayanan K."/>
            <person name="Lawson P.A."/>
        </authorList>
    </citation>
    <scope>NUCLEOTIDE SEQUENCE [LARGE SCALE GENOMIC DNA]</scope>
    <source>
        <strain evidence="2 3">A1-XYC3</strain>
    </source>
</reference>
<dbReference type="SUPFAM" id="SSF52540">
    <property type="entry name" value="P-loop containing nucleoside triphosphate hydrolases"/>
    <property type="match status" value="1"/>
</dbReference>
<dbReference type="InterPro" id="IPR027417">
    <property type="entry name" value="P-loop_NTPase"/>
</dbReference>
<proteinExistence type="predicted"/>
<organism evidence="2 3">
    <name type="scientific">Clostridium tanneri</name>
    <dbReference type="NCBI Taxonomy" id="3037988"/>
    <lineage>
        <taxon>Bacteria</taxon>
        <taxon>Bacillati</taxon>
        <taxon>Bacillota</taxon>
        <taxon>Clostridia</taxon>
        <taxon>Eubacteriales</taxon>
        <taxon>Clostridiaceae</taxon>
        <taxon>Clostridium</taxon>
    </lineage>
</organism>
<dbReference type="EMBL" id="JARUJP010000010">
    <property type="protein sequence ID" value="MDW8801476.1"/>
    <property type="molecule type" value="Genomic_DNA"/>
</dbReference>
<keyword evidence="2" id="KW-0547">Nucleotide-binding</keyword>
<accession>A0ABU4JTK3</accession>
<evidence type="ECO:0000313" key="2">
    <source>
        <dbReference type="EMBL" id="MDW8801476.1"/>
    </source>
</evidence>
<dbReference type="Proteomes" id="UP001281656">
    <property type="component" value="Unassembled WGS sequence"/>
</dbReference>
<evidence type="ECO:0000313" key="3">
    <source>
        <dbReference type="Proteomes" id="UP001281656"/>
    </source>
</evidence>
<dbReference type="InterPro" id="IPR002611">
    <property type="entry name" value="IstB_ATP-bd"/>
</dbReference>
<comment type="caution">
    <text evidence="2">The sequence shown here is derived from an EMBL/GenBank/DDBJ whole genome shotgun (WGS) entry which is preliminary data.</text>
</comment>
<dbReference type="Gene3D" id="3.40.50.300">
    <property type="entry name" value="P-loop containing nucleotide triphosphate hydrolases"/>
    <property type="match status" value="1"/>
</dbReference>
<sequence length="274" mass="31536">MGKIEGVIQRVRKQIRENGQAINHQNQESYQTQMKMSLSNHSDINKEECPACGGAGFVIKKSSKYQDTIVFCQCREMDKALLIWKNSGLQMEKNTLTFANYKPYNEVTKKAKNTAIEYFKQFNSIRNTRKNSIAFLGQVGSGKSHLTVALGVNLLSKGIKVVYMSYRDEILKIKQNILDEDYYARFIGRYKNCEVLLIDDLYKGKINESDINIIFEIINYRYMNKLPIIISSEFNAESLLSFDEGVGSRIIEMCKNYIVQIEGKENNYRISSSM</sequence>
<keyword evidence="3" id="KW-1185">Reference proteome</keyword>